<accession>A0A1J7CDU9</accession>
<evidence type="ECO:0008006" key="4">
    <source>
        <dbReference type="Google" id="ProtNLM"/>
    </source>
</evidence>
<organism evidence="2 3">
    <name type="scientific">Mangrovactinospora gilvigrisea</name>
    <dbReference type="NCBI Taxonomy" id="1428644"/>
    <lineage>
        <taxon>Bacteria</taxon>
        <taxon>Bacillati</taxon>
        <taxon>Actinomycetota</taxon>
        <taxon>Actinomycetes</taxon>
        <taxon>Kitasatosporales</taxon>
        <taxon>Streptomycetaceae</taxon>
        <taxon>Mangrovactinospora</taxon>
    </lineage>
</organism>
<proteinExistence type="predicted"/>
<dbReference type="STRING" id="1428644.BIV57_08740"/>
<keyword evidence="1" id="KW-1133">Transmembrane helix</keyword>
<keyword evidence="1" id="KW-0812">Transmembrane</keyword>
<dbReference type="EMBL" id="MLCF01000042">
    <property type="protein sequence ID" value="OIV37842.1"/>
    <property type="molecule type" value="Genomic_DNA"/>
</dbReference>
<name>A0A1J7CDU9_9ACTN</name>
<dbReference type="Pfam" id="PF07332">
    <property type="entry name" value="Phage_holin_3_6"/>
    <property type="match status" value="1"/>
</dbReference>
<sequence length="164" mass="17244">MSTAAGGRPGPDEERSLGQLFSSASEDLQGLIRDEIELAKAEMRGTVKGLAIGSGSFGAAAVLLVASVPMLSFAAAYGLRALTGWPIGWCFFGVFLVYLLLAAVLAVFGTRNVKKAKAPNRAMAQNKKTLSILGRAKPRPAVVVPMDKKVKAVEDRTSRPALDG</sequence>
<dbReference type="AlphaFoldDB" id="A0A1J7CDU9"/>
<reference evidence="2 3" key="1">
    <citation type="submission" date="2016-10" db="EMBL/GenBank/DDBJ databases">
        <title>Genome sequence of Streptomyces gilvigriseus MUSC 26.</title>
        <authorList>
            <person name="Lee L.-H."/>
            <person name="Ser H.-L."/>
        </authorList>
    </citation>
    <scope>NUCLEOTIDE SEQUENCE [LARGE SCALE GENOMIC DNA]</scope>
    <source>
        <strain evidence="2 3">MUSC 26</strain>
    </source>
</reference>
<dbReference type="RefSeq" id="WP_071656157.1">
    <property type="nucleotide sequence ID" value="NZ_MLCF01000042.1"/>
</dbReference>
<evidence type="ECO:0000313" key="2">
    <source>
        <dbReference type="EMBL" id="OIV37842.1"/>
    </source>
</evidence>
<evidence type="ECO:0000256" key="1">
    <source>
        <dbReference type="SAM" id="Phobius"/>
    </source>
</evidence>
<evidence type="ECO:0000313" key="3">
    <source>
        <dbReference type="Proteomes" id="UP000243342"/>
    </source>
</evidence>
<feature type="transmembrane region" description="Helical" evidence="1">
    <location>
        <begin position="85"/>
        <end position="108"/>
    </location>
</feature>
<dbReference type="InterPro" id="IPR009937">
    <property type="entry name" value="Phage_holin_3_6"/>
</dbReference>
<gene>
    <name evidence="2" type="ORF">BIV57_08740</name>
</gene>
<protein>
    <recommendedName>
        <fullName evidence="4">Transporter</fullName>
    </recommendedName>
</protein>
<dbReference type="Proteomes" id="UP000243342">
    <property type="component" value="Unassembled WGS sequence"/>
</dbReference>
<keyword evidence="1" id="KW-0472">Membrane</keyword>
<keyword evidence="3" id="KW-1185">Reference proteome</keyword>
<feature type="transmembrane region" description="Helical" evidence="1">
    <location>
        <begin position="50"/>
        <end position="79"/>
    </location>
</feature>
<comment type="caution">
    <text evidence="2">The sequence shown here is derived from an EMBL/GenBank/DDBJ whole genome shotgun (WGS) entry which is preliminary data.</text>
</comment>